<feature type="domain" description="Radical SAM core" evidence="13">
    <location>
        <begin position="7"/>
        <end position="221"/>
    </location>
</feature>
<dbReference type="InterPro" id="IPR040064">
    <property type="entry name" value="MoaA-like"/>
</dbReference>
<dbReference type="InterPro" id="IPR007197">
    <property type="entry name" value="rSAM"/>
</dbReference>
<dbReference type="GO" id="GO:0061799">
    <property type="term" value="F:cyclic pyranopterin monophosphate synthase activity"/>
    <property type="evidence" value="ECO:0007669"/>
    <property type="project" value="TreeGrafter"/>
</dbReference>
<dbReference type="SFLD" id="SFLDS00029">
    <property type="entry name" value="Radical_SAM"/>
    <property type="match status" value="1"/>
</dbReference>
<keyword evidence="8" id="KW-0411">Iron-sulfur</keyword>
<evidence type="ECO:0000256" key="12">
    <source>
        <dbReference type="ARBA" id="ARBA00048697"/>
    </source>
</evidence>
<evidence type="ECO:0000256" key="3">
    <source>
        <dbReference type="ARBA" id="ARBA00022485"/>
    </source>
</evidence>
<sequence>MSALVDPYSRSITYMRVSVTDRCNLRCVYCMPEEGLNWTPTDELLSYDELLRIIRVAAKRGLKKVRVTGGEPLVRKGVVGFIDQMNKIPGIEELALTTNAVFLKQMAGDLYKAGLRKINISLDSLNPKTFAEVVRRDIFDMVWEGIEEAERVGFKPLKINVVLQQGVNDHEVVDFVNLTRRKPYHVRFIEYMPCANWDTWVKTYKPFQTVVDEVEEKFGKMIPLNGANEGNAGPAENFRLPGAPGVVGFIHAVSHDFCDTCNRVRLTADGQIRPCLFSEIAVDFRDALRNGCSDEEIAGLLDQVLFVKPEYHELDMIAEQKKLSNMVSIGG</sequence>
<dbReference type="GO" id="GO:0006777">
    <property type="term" value="P:Mo-molybdopterin cofactor biosynthetic process"/>
    <property type="evidence" value="ECO:0007669"/>
    <property type="project" value="UniProtKB-KW"/>
</dbReference>
<evidence type="ECO:0000256" key="8">
    <source>
        <dbReference type="ARBA" id="ARBA00023014"/>
    </source>
</evidence>
<dbReference type="PROSITE" id="PS51918">
    <property type="entry name" value="RADICAL_SAM"/>
    <property type="match status" value="1"/>
</dbReference>
<accession>A0A3B1C7N6</accession>
<dbReference type="InterPro" id="IPR010505">
    <property type="entry name" value="MoaA_twitch"/>
</dbReference>
<evidence type="ECO:0000256" key="4">
    <source>
        <dbReference type="ARBA" id="ARBA00022691"/>
    </source>
</evidence>
<dbReference type="Pfam" id="PF04055">
    <property type="entry name" value="Radical_SAM"/>
    <property type="match status" value="1"/>
</dbReference>
<keyword evidence="10" id="KW-0501">Molybdenum cofactor biosynthesis</keyword>
<dbReference type="SMART" id="SM00729">
    <property type="entry name" value="Elp3"/>
    <property type="match status" value="1"/>
</dbReference>
<keyword evidence="4" id="KW-0949">S-adenosyl-L-methionine</keyword>
<evidence type="ECO:0000313" key="14">
    <source>
        <dbReference type="EMBL" id="VAX26209.1"/>
    </source>
</evidence>
<evidence type="ECO:0000256" key="10">
    <source>
        <dbReference type="ARBA" id="ARBA00023150"/>
    </source>
</evidence>
<comment type="catalytic activity">
    <reaction evidence="12">
        <text>GTP + AH2 + S-adenosyl-L-methionine = (8S)-3',8-cyclo-7,8-dihydroguanosine 5'-triphosphate + 5'-deoxyadenosine + L-methionine + A + H(+)</text>
        <dbReference type="Rhea" id="RHEA:49576"/>
        <dbReference type="ChEBI" id="CHEBI:13193"/>
        <dbReference type="ChEBI" id="CHEBI:15378"/>
        <dbReference type="ChEBI" id="CHEBI:17319"/>
        <dbReference type="ChEBI" id="CHEBI:17499"/>
        <dbReference type="ChEBI" id="CHEBI:37565"/>
        <dbReference type="ChEBI" id="CHEBI:57844"/>
        <dbReference type="ChEBI" id="CHEBI:59789"/>
        <dbReference type="ChEBI" id="CHEBI:131766"/>
        <dbReference type="EC" id="4.1.99.22"/>
    </reaction>
</comment>
<dbReference type="SFLD" id="SFLDG01383">
    <property type="entry name" value="cyclic_pyranopterin_phosphate"/>
    <property type="match status" value="1"/>
</dbReference>
<dbReference type="SFLD" id="SFLDG01386">
    <property type="entry name" value="main_SPASM_domain-containing"/>
    <property type="match status" value="1"/>
</dbReference>
<keyword evidence="3" id="KW-0004">4Fe-4S</keyword>
<evidence type="ECO:0000256" key="1">
    <source>
        <dbReference type="ARBA" id="ARBA00001966"/>
    </source>
</evidence>
<name>A0A3B1C7N6_9ZZZZ</name>
<dbReference type="CDD" id="cd21117">
    <property type="entry name" value="Twitch_MoaA"/>
    <property type="match status" value="1"/>
</dbReference>
<evidence type="ECO:0000256" key="6">
    <source>
        <dbReference type="ARBA" id="ARBA00022741"/>
    </source>
</evidence>
<evidence type="ECO:0000256" key="7">
    <source>
        <dbReference type="ARBA" id="ARBA00023004"/>
    </source>
</evidence>
<keyword evidence="6" id="KW-0547">Nucleotide-binding</keyword>
<dbReference type="NCBIfam" id="TIGR02666">
    <property type="entry name" value="moaA"/>
    <property type="match status" value="1"/>
</dbReference>
<dbReference type="EC" id="4.1.99.22" evidence="2"/>
<dbReference type="SUPFAM" id="SSF102114">
    <property type="entry name" value="Radical SAM enzymes"/>
    <property type="match status" value="1"/>
</dbReference>
<keyword evidence="11 14" id="KW-0456">Lyase</keyword>
<dbReference type="PANTHER" id="PTHR22960:SF0">
    <property type="entry name" value="MOLYBDENUM COFACTOR BIOSYNTHESIS PROTEIN 1"/>
    <property type="match status" value="1"/>
</dbReference>
<gene>
    <name evidence="14" type="ORF">MNBD_NITROSPIRAE01-1200</name>
</gene>
<dbReference type="AlphaFoldDB" id="A0A3B1C7N6"/>
<evidence type="ECO:0000256" key="5">
    <source>
        <dbReference type="ARBA" id="ARBA00022723"/>
    </source>
</evidence>
<dbReference type="InterPro" id="IPR050105">
    <property type="entry name" value="MoCo_biosynth_MoaA/MoaC"/>
</dbReference>
<dbReference type="InterPro" id="IPR013483">
    <property type="entry name" value="MoaA"/>
</dbReference>
<dbReference type="InterPro" id="IPR000385">
    <property type="entry name" value="MoaA_NifB_PqqE_Fe-S-bd_CS"/>
</dbReference>
<dbReference type="EMBL" id="UOGF01000007">
    <property type="protein sequence ID" value="VAX26209.1"/>
    <property type="molecule type" value="Genomic_DNA"/>
</dbReference>
<dbReference type="SFLD" id="SFLDG01067">
    <property type="entry name" value="SPASM/twitch_domain_containing"/>
    <property type="match status" value="1"/>
</dbReference>
<evidence type="ECO:0000256" key="11">
    <source>
        <dbReference type="ARBA" id="ARBA00023239"/>
    </source>
</evidence>
<dbReference type="InterPro" id="IPR013785">
    <property type="entry name" value="Aldolase_TIM"/>
</dbReference>
<organism evidence="14">
    <name type="scientific">hydrothermal vent metagenome</name>
    <dbReference type="NCBI Taxonomy" id="652676"/>
    <lineage>
        <taxon>unclassified sequences</taxon>
        <taxon>metagenomes</taxon>
        <taxon>ecological metagenomes</taxon>
    </lineage>
</organism>
<dbReference type="GO" id="GO:0005525">
    <property type="term" value="F:GTP binding"/>
    <property type="evidence" value="ECO:0007669"/>
    <property type="project" value="UniProtKB-KW"/>
</dbReference>
<evidence type="ECO:0000256" key="2">
    <source>
        <dbReference type="ARBA" id="ARBA00012167"/>
    </source>
</evidence>
<protein>
    <recommendedName>
        <fullName evidence="2">GTP 3',8-cyclase</fullName>
        <ecNumber evidence="2">4.1.99.22</ecNumber>
    </recommendedName>
</protein>
<dbReference type="PANTHER" id="PTHR22960">
    <property type="entry name" value="MOLYBDOPTERIN COFACTOR SYNTHESIS PROTEIN A"/>
    <property type="match status" value="1"/>
</dbReference>
<evidence type="ECO:0000256" key="9">
    <source>
        <dbReference type="ARBA" id="ARBA00023134"/>
    </source>
</evidence>
<dbReference type="CDD" id="cd01335">
    <property type="entry name" value="Radical_SAM"/>
    <property type="match status" value="1"/>
</dbReference>
<dbReference type="GO" id="GO:0061798">
    <property type="term" value="F:GTP 3',8'-cyclase activity"/>
    <property type="evidence" value="ECO:0007669"/>
    <property type="project" value="UniProtKB-EC"/>
</dbReference>
<dbReference type="PROSITE" id="PS01305">
    <property type="entry name" value="MOAA_NIFB_PQQE"/>
    <property type="match status" value="1"/>
</dbReference>
<dbReference type="HAMAP" id="MF_01225_B">
    <property type="entry name" value="MoaA_B"/>
    <property type="match status" value="1"/>
</dbReference>
<proteinExistence type="inferred from homology"/>
<dbReference type="UniPathway" id="UPA00344"/>
<dbReference type="Gene3D" id="3.20.20.70">
    <property type="entry name" value="Aldolase class I"/>
    <property type="match status" value="1"/>
</dbReference>
<dbReference type="GO" id="GO:0051539">
    <property type="term" value="F:4 iron, 4 sulfur cluster binding"/>
    <property type="evidence" value="ECO:0007669"/>
    <property type="project" value="UniProtKB-KW"/>
</dbReference>
<dbReference type="Pfam" id="PF06463">
    <property type="entry name" value="Mob_synth_C"/>
    <property type="match status" value="1"/>
</dbReference>
<keyword evidence="5" id="KW-0479">Metal-binding</keyword>
<comment type="cofactor">
    <cofactor evidence="1">
        <name>[4Fe-4S] cluster</name>
        <dbReference type="ChEBI" id="CHEBI:49883"/>
    </cofactor>
</comment>
<dbReference type="GO" id="GO:0046872">
    <property type="term" value="F:metal ion binding"/>
    <property type="evidence" value="ECO:0007669"/>
    <property type="project" value="UniProtKB-KW"/>
</dbReference>
<dbReference type="InterPro" id="IPR058240">
    <property type="entry name" value="rSAM_sf"/>
</dbReference>
<keyword evidence="7" id="KW-0408">Iron</keyword>
<reference evidence="14" key="1">
    <citation type="submission" date="2018-06" db="EMBL/GenBank/DDBJ databases">
        <authorList>
            <person name="Zhirakovskaya E."/>
        </authorList>
    </citation>
    <scope>NUCLEOTIDE SEQUENCE</scope>
</reference>
<evidence type="ECO:0000259" key="13">
    <source>
        <dbReference type="PROSITE" id="PS51918"/>
    </source>
</evidence>
<keyword evidence="9" id="KW-0342">GTP-binding</keyword>
<dbReference type="InterPro" id="IPR006638">
    <property type="entry name" value="Elp3/MiaA/NifB-like_rSAM"/>
</dbReference>